<evidence type="ECO:0000256" key="1">
    <source>
        <dbReference type="SAM" id="MobiDB-lite"/>
    </source>
</evidence>
<sequence length="101" mass="11805">MHIDNSHRDYEARDNETNVDLYNDVNAEISDESLEEDEPSKDGDESEPDEDVNDIRDFSQNGVNLHNHEHGVFEIQNHDIPYFKTLENEEDIFMSTCESEM</sequence>
<feature type="compositionally biased region" description="Acidic residues" evidence="1">
    <location>
        <begin position="29"/>
        <end position="52"/>
    </location>
</feature>
<accession>A0A9J5ZTC1</accession>
<evidence type="ECO:0000313" key="2">
    <source>
        <dbReference type="EMBL" id="KAG5615266.1"/>
    </source>
</evidence>
<reference evidence="2 3" key="1">
    <citation type="submission" date="2020-09" db="EMBL/GenBank/DDBJ databases">
        <title>De no assembly of potato wild relative species, Solanum commersonii.</title>
        <authorList>
            <person name="Cho K."/>
        </authorList>
    </citation>
    <scope>NUCLEOTIDE SEQUENCE [LARGE SCALE GENOMIC DNA]</scope>
    <source>
        <strain evidence="2">LZ3.2</strain>
        <tissue evidence="2">Leaf</tissue>
    </source>
</reference>
<comment type="caution">
    <text evidence="2">The sequence shown here is derived from an EMBL/GenBank/DDBJ whole genome shotgun (WGS) entry which is preliminary data.</text>
</comment>
<name>A0A9J5ZTC1_SOLCO</name>
<evidence type="ECO:0000313" key="3">
    <source>
        <dbReference type="Proteomes" id="UP000824120"/>
    </source>
</evidence>
<proteinExistence type="predicted"/>
<keyword evidence="3" id="KW-1185">Reference proteome</keyword>
<dbReference type="EMBL" id="JACXVP010000003">
    <property type="protein sequence ID" value="KAG5615266.1"/>
    <property type="molecule type" value="Genomic_DNA"/>
</dbReference>
<organism evidence="2 3">
    <name type="scientific">Solanum commersonii</name>
    <name type="common">Commerson's wild potato</name>
    <name type="synonym">Commerson's nightshade</name>
    <dbReference type="NCBI Taxonomy" id="4109"/>
    <lineage>
        <taxon>Eukaryota</taxon>
        <taxon>Viridiplantae</taxon>
        <taxon>Streptophyta</taxon>
        <taxon>Embryophyta</taxon>
        <taxon>Tracheophyta</taxon>
        <taxon>Spermatophyta</taxon>
        <taxon>Magnoliopsida</taxon>
        <taxon>eudicotyledons</taxon>
        <taxon>Gunneridae</taxon>
        <taxon>Pentapetalae</taxon>
        <taxon>asterids</taxon>
        <taxon>lamiids</taxon>
        <taxon>Solanales</taxon>
        <taxon>Solanaceae</taxon>
        <taxon>Solanoideae</taxon>
        <taxon>Solaneae</taxon>
        <taxon>Solanum</taxon>
    </lineage>
</organism>
<dbReference type="AlphaFoldDB" id="A0A9J5ZTC1"/>
<feature type="compositionally biased region" description="Basic and acidic residues" evidence="1">
    <location>
        <begin position="1"/>
        <end position="16"/>
    </location>
</feature>
<dbReference type="Proteomes" id="UP000824120">
    <property type="component" value="Chromosome 3"/>
</dbReference>
<dbReference type="OrthoDB" id="10343408at2759"/>
<gene>
    <name evidence="2" type="ORF">H5410_015090</name>
</gene>
<protein>
    <submittedName>
        <fullName evidence="2">Uncharacterized protein</fullName>
    </submittedName>
</protein>
<feature type="region of interest" description="Disordered" evidence="1">
    <location>
        <begin position="1"/>
        <end position="62"/>
    </location>
</feature>